<dbReference type="Gene3D" id="1.10.10.60">
    <property type="entry name" value="Homeodomain-like"/>
    <property type="match status" value="1"/>
</dbReference>
<feature type="domain" description="HTH tetR-type" evidence="6">
    <location>
        <begin position="22"/>
        <end position="82"/>
    </location>
</feature>
<evidence type="ECO:0000313" key="8">
    <source>
        <dbReference type="Proteomes" id="UP000708347"/>
    </source>
</evidence>
<dbReference type="InterPro" id="IPR011075">
    <property type="entry name" value="TetR_C"/>
</dbReference>
<evidence type="ECO:0000256" key="2">
    <source>
        <dbReference type="ARBA" id="ARBA00023125"/>
    </source>
</evidence>
<keyword evidence="8" id="KW-1185">Reference proteome</keyword>
<name>A0ABX2JL49_9MYCO</name>
<comment type="caution">
    <text evidence="7">The sequence shown here is derived from an EMBL/GenBank/DDBJ whole genome shotgun (WGS) entry which is preliminary data.</text>
</comment>
<dbReference type="Pfam" id="PF16859">
    <property type="entry name" value="TetR_C_11"/>
    <property type="match status" value="1"/>
</dbReference>
<feature type="DNA-binding region" description="H-T-H motif" evidence="4">
    <location>
        <begin position="45"/>
        <end position="64"/>
    </location>
</feature>
<sequence>MEDSAVPSGADSAGKRGRPRSEPSHLAVLRATAELLQEGGLRSVTTDQIAARSGVSKKTIYKWWPNKFAVALEACLSDMIIDLRDPDTGSAATDLRIVLRELTAFHAGADGRVLAQLIGEAQFDQSMRTDLHKHLMLAHRDTVRRVWARGVAEGQFRSDIDPDAAVDVLIAPLLYRHLVGHPHLDSTATDELVEITMRGLSAQG</sequence>
<dbReference type="PROSITE" id="PS50977">
    <property type="entry name" value="HTH_TETR_2"/>
    <property type="match status" value="1"/>
</dbReference>
<dbReference type="SUPFAM" id="SSF48498">
    <property type="entry name" value="Tetracyclin repressor-like, C-terminal domain"/>
    <property type="match status" value="1"/>
</dbReference>
<feature type="region of interest" description="Disordered" evidence="5">
    <location>
        <begin position="1"/>
        <end position="24"/>
    </location>
</feature>
<dbReference type="InterPro" id="IPR050109">
    <property type="entry name" value="HTH-type_TetR-like_transc_reg"/>
</dbReference>
<keyword evidence="2 4" id="KW-0238">DNA-binding</keyword>
<dbReference type="Gene3D" id="1.10.357.10">
    <property type="entry name" value="Tetracycline Repressor, domain 2"/>
    <property type="match status" value="1"/>
</dbReference>
<dbReference type="SUPFAM" id="SSF46689">
    <property type="entry name" value="Homeodomain-like"/>
    <property type="match status" value="1"/>
</dbReference>
<dbReference type="PANTHER" id="PTHR30055:SF148">
    <property type="entry name" value="TETR-FAMILY TRANSCRIPTIONAL REGULATOR"/>
    <property type="match status" value="1"/>
</dbReference>
<evidence type="ECO:0000259" key="6">
    <source>
        <dbReference type="PROSITE" id="PS50977"/>
    </source>
</evidence>
<dbReference type="InterPro" id="IPR009057">
    <property type="entry name" value="Homeodomain-like_sf"/>
</dbReference>
<protein>
    <submittedName>
        <fullName evidence="7">TetR/AcrR family transcriptional regulator</fullName>
    </submittedName>
</protein>
<dbReference type="Pfam" id="PF00440">
    <property type="entry name" value="TetR_N"/>
    <property type="match status" value="1"/>
</dbReference>
<evidence type="ECO:0000313" key="7">
    <source>
        <dbReference type="EMBL" id="NTY58404.1"/>
    </source>
</evidence>
<evidence type="ECO:0000256" key="1">
    <source>
        <dbReference type="ARBA" id="ARBA00023015"/>
    </source>
</evidence>
<dbReference type="InterPro" id="IPR036271">
    <property type="entry name" value="Tet_transcr_reg_TetR-rel_C_sf"/>
</dbReference>
<organism evidence="7 8">
    <name type="scientific">Mycolicibacterium sphagni</name>
    <dbReference type="NCBI Taxonomy" id="1786"/>
    <lineage>
        <taxon>Bacteria</taxon>
        <taxon>Bacillati</taxon>
        <taxon>Actinomycetota</taxon>
        <taxon>Actinomycetes</taxon>
        <taxon>Mycobacteriales</taxon>
        <taxon>Mycobacteriaceae</taxon>
        <taxon>Mycolicibacterium</taxon>
    </lineage>
</organism>
<proteinExistence type="predicted"/>
<dbReference type="RefSeq" id="WP_174396386.1">
    <property type="nucleotide sequence ID" value="NZ_VBSB01000002.1"/>
</dbReference>
<gene>
    <name evidence="7" type="ORF">FEG63_02410</name>
</gene>
<keyword evidence="3" id="KW-0804">Transcription</keyword>
<dbReference type="PRINTS" id="PR00455">
    <property type="entry name" value="HTHTETR"/>
</dbReference>
<dbReference type="Proteomes" id="UP000708347">
    <property type="component" value="Unassembled WGS sequence"/>
</dbReference>
<dbReference type="PANTHER" id="PTHR30055">
    <property type="entry name" value="HTH-TYPE TRANSCRIPTIONAL REGULATOR RUTR"/>
    <property type="match status" value="1"/>
</dbReference>
<dbReference type="EMBL" id="VBSB01000002">
    <property type="protein sequence ID" value="NTY58404.1"/>
    <property type="molecule type" value="Genomic_DNA"/>
</dbReference>
<evidence type="ECO:0000256" key="5">
    <source>
        <dbReference type="SAM" id="MobiDB-lite"/>
    </source>
</evidence>
<accession>A0ABX2JL49</accession>
<keyword evidence="1" id="KW-0805">Transcription regulation</keyword>
<evidence type="ECO:0000256" key="4">
    <source>
        <dbReference type="PROSITE-ProRule" id="PRU00335"/>
    </source>
</evidence>
<reference evidence="7 8" key="1">
    <citation type="submission" date="2019-05" db="EMBL/GenBank/DDBJ databases">
        <title>Mycolicibacterium sphagni ENV482 genome assembly.</title>
        <authorList>
            <person name="Chen W."/>
            <person name="Faulkner N.W."/>
            <person name="Hyman M.R."/>
        </authorList>
    </citation>
    <scope>NUCLEOTIDE SEQUENCE [LARGE SCALE GENOMIC DNA]</scope>
    <source>
        <strain evidence="7 8">ENV482</strain>
    </source>
</reference>
<dbReference type="InterPro" id="IPR001647">
    <property type="entry name" value="HTH_TetR"/>
</dbReference>
<evidence type="ECO:0000256" key="3">
    <source>
        <dbReference type="ARBA" id="ARBA00023163"/>
    </source>
</evidence>